<organism evidence="2 3">
    <name type="scientific">Nitrosomonas ureae</name>
    <dbReference type="NCBI Taxonomy" id="44577"/>
    <lineage>
        <taxon>Bacteria</taxon>
        <taxon>Pseudomonadati</taxon>
        <taxon>Pseudomonadota</taxon>
        <taxon>Betaproteobacteria</taxon>
        <taxon>Nitrosomonadales</taxon>
        <taxon>Nitrosomonadaceae</taxon>
        <taxon>Nitrosomonas</taxon>
    </lineage>
</organism>
<accession>A0A1H2I0G6</accession>
<feature type="transmembrane region" description="Helical" evidence="1">
    <location>
        <begin position="47"/>
        <end position="71"/>
    </location>
</feature>
<name>A0A1H2I0G6_9PROT</name>
<reference evidence="3" key="1">
    <citation type="submission" date="2016-10" db="EMBL/GenBank/DDBJ databases">
        <authorList>
            <person name="Varghese N."/>
            <person name="Submissions S."/>
        </authorList>
    </citation>
    <scope>NUCLEOTIDE SEQUENCE [LARGE SCALE GENOMIC DNA]</scope>
    <source>
        <strain evidence="3">Nm10</strain>
    </source>
</reference>
<dbReference type="EMBL" id="FNLN01000083">
    <property type="protein sequence ID" value="SDU37591.1"/>
    <property type="molecule type" value="Genomic_DNA"/>
</dbReference>
<sequence length="106" mass="11737">MSYPFLPSEWTLPVTQSIYAGLVLLLIQVALSYLVRKCCNSSDSKKLNATQLIAIISIVVLIIEIIVFTTMIKEVTLIHLITIFLSALIPIIILYCKSVVSGNLVE</sequence>
<keyword evidence="1" id="KW-1133">Transmembrane helix</keyword>
<proteinExistence type="predicted"/>
<feature type="transmembrane region" description="Helical" evidence="1">
    <location>
        <begin position="16"/>
        <end position="35"/>
    </location>
</feature>
<evidence type="ECO:0000313" key="2">
    <source>
        <dbReference type="EMBL" id="SDU37591.1"/>
    </source>
</evidence>
<evidence type="ECO:0000313" key="3">
    <source>
        <dbReference type="Proteomes" id="UP000182882"/>
    </source>
</evidence>
<evidence type="ECO:0000256" key="1">
    <source>
        <dbReference type="SAM" id="Phobius"/>
    </source>
</evidence>
<protein>
    <submittedName>
        <fullName evidence="2">Uncharacterized protein</fullName>
    </submittedName>
</protein>
<keyword evidence="1" id="KW-0472">Membrane</keyword>
<gene>
    <name evidence="2" type="ORF">SAMN05216406_1831</name>
</gene>
<feature type="transmembrane region" description="Helical" evidence="1">
    <location>
        <begin position="77"/>
        <end position="96"/>
    </location>
</feature>
<dbReference type="Proteomes" id="UP000182882">
    <property type="component" value="Unassembled WGS sequence"/>
</dbReference>
<keyword evidence="3" id="KW-1185">Reference proteome</keyword>
<keyword evidence="1" id="KW-0812">Transmembrane</keyword>
<dbReference type="AlphaFoldDB" id="A0A1H2I0G6"/>